<evidence type="ECO:0000313" key="1">
    <source>
        <dbReference type="EMBL" id="KAK5617962.1"/>
    </source>
</evidence>
<evidence type="ECO:0000313" key="2">
    <source>
        <dbReference type="Proteomes" id="UP001311232"/>
    </source>
</evidence>
<dbReference type="AlphaFoldDB" id="A0AAV9S9Q9"/>
<dbReference type="Proteomes" id="UP001311232">
    <property type="component" value="Unassembled WGS sequence"/>
</dbReference>
<comment type="caution">
    <text evidence="1">The sequence shown here is derived from an EMBL/GenBank/DDBJ whole genome shotgun (WGS) entry which is preliminary data.</text>
</comment>
<dbReference type="EMBL" id="JAHHUM010000651">
    <property type="protein sequence ID" value="KAK5617962.1"/>
    <property type="molecule type" value="Genomic_DNA"/>
</dbReference>
<keyword evidence="2" id="KW-1185">Reference proteome</keyword>
<gene>
    <name evidence="1" type="ORF">CRENBAI_024155</name>
</gene>
<name>A0AAV9S9Q9_9TELE</name>
<accession>A0AAV9S9Q9</accession>
<organism evidence="1 2">
    <name type="scientific">Crenichthys baileyi</name>
    <name type="common">White River springfish</name>
    <dbReference type="NCBI Taxonomy" id="28760"/>
    <lineage>
        <taxon>Eukaryota</taxon>
        <taxon>Metazoa</taxon>
        <taxon>Chordata</taxon>
        <taxon>Craniata</taxon>
        <taxon>Vertebrata</taxon>
        <taxon>Euteleostomi</taxon>
        <taxon>Actinopterygii</taxon>
        <taxon>Neopterygii</taxon>
        <taxon>Teleostei</taxon>
        <taxon>Neoteleostei</taxon>
        <taxon>Acanthomorphata</taxon>
        <taxon>Ovalentaria</taxon>
        <taxon>Atherinomorphae</taxon>
        <taxon>Cyprinodontiformes</taxon>
        <taxon>Goodeidae</taxon>
        <taxon>Crenichthys</taxon>
    </lineage>
</organism>
<sequence>TPEFNRNEWIYMLAASIVCSIDLPTVTLRFTRKNQVFCGAGVEPEFVLWNLFS</sequence>
<feature type="non-terminal residue" evidence="1">
    <location>
        <position position="1"/>
    </location>
</feature>
<proteinExistence type="predicted"/>
<protein>
    <submittedName>
        <fullName evidence="1">Uncharacterized protein</fullName>
    </submittedName>
</protein>
<reference evidence="1 2" key="1">
    <citation type="submission" date="2021-06" db="EMBL/GenBank/DDBJ databases">
        <authorList>
            <person name="Palmer J.M."/>
        </authorList>
    </citation>
    <scope>NUCLEOTIDE SEQUENCE [LARGE SCALE GENOMIC DNA]</scope>
    <source>
        <strain evidence="1 2">MEX-2019</strain>
        <tissue evidence="1">Muscle</tissue>
    </source>
</reference>